<evidence type="ECO:0000259" key="1">
    <source>
        <dbReference type="Pfam" id="PF13007"/>
    </source>
</evidence>
<dbReference type="Proteomes" id="UP000447574">
    <property type="component" value="Unassembled WGS sequence"/>
</dbReference>
<comment type="caution">
    <text evidence="2">The sequence shown here is derived from an EMBL/GenBank/DDBJ whole genome shotgun (WGS) entry which is preliminary data.</text>
</comment>
<proteinExistence type="predicted"/>
<protein>
    <submittedName>
        <fullName evidence="2">IS66 family transposase</fullName>
    </submittedName>
</protein>
<sequence>MTFLPNLDQMTPEQLRALAAQALRLQSQVEAMSKKIQNDGSIIEQLTYEIALLKRHKFAKRSEQISPAQGSLLDDLLDTDLEAIEAELKQLLPASPQAEARQAPKRAPLPPQFPRTVIRYEPENTQCACGCQLQRIGE</sequence>
<dbReference type="PANTHER" id="PTHR33678:SF1">
    <property type="entry name" value="BLL1576 PROTEIN"/>
    <property type="match status" value="1"/>
</dbReference>
<evidence type="ECO:0000313" key="2">
    <source>
        <dbReference type="EMBL" id="MQT78303.1"/>
    </source>
</evidence>
<name>A0A7X1X2N9_9PSED</name>
<feature type="domain" description="Transposase TnpC homeodomain" evidence="1">
    <location>
        <begin position="45"/>
        <end position="118"/>
    </location>
</feature>
<dbReference type="EMBL" id="WIWF01000335">
    <property type="protein sequence ID" value="MQT78303.1"/>
    <property type="molecule type" value="Genomic_DNA"/>
</dbReference>
<dbReference type="Pfam" id="PF13007">
    <property type="entry name" value="LZ_Tnp_IS66"/>
    <property type="match status" value="1"/>
</dbReference>
<gene>
    <name evidence="2" type="ORF">GHO37_29255</name>
</gene>
<accession>A0A7X1X2N9</accession>
<feature type="non-terminal residue" evidence="2">
    <location>
        <position position="138"/>
    </location>
</feature>
<organism evidence="2 3">
    <name type="scientific">Pseudomonas helleri</name>
    <dbReference type="NCBI Taxonomy" id="1608996"/>
    <lineage>
        <taxon>Bacteria</taxon>
        <taxon>Pseudomonadati</taxon>
        <taxon>Pseudomonadota</taxon>
        <taxon>Gammaproteobacteria</taxon>
        <taxon>Pseudomonadales</taxon>
        <taxon>Pseudomonadaceae</taxon>
        <taxon>Pseudomonas</taxon>
    </lineage>
</organism>
<evidence type="ECO:0000313" key="3">
    <source>
        <dbReference type="Proteomes" id="UP000447574"/>
    </source>
</evidence>
<dbReference type="PANTHER" id="PTHR33678">
    <property type="entry name" value="BLL1576 PROTEIN"/>
    <property type="match status" value="1"/>
</dbReference>
<dbReference type="InterPro" id="IPR024463">
    <property type="entry name" value="Transposase_TnpC_homeodom"/>
</dbReference>
<reference evidence="2 3" key="1">
    <citation type="submission" date="2019-10" db="EMBL/GenBank/DDBJ databases">
        <title>Evaluation of single-gene subtyping targets for Pseudomonas.</title>
        <authorList>
            <person name="Reichler S.J."/>
            <person name="Orsi R.H."/>
            <person name="Wiedmann M."/>
            <person name="Martin N.H."/>
            <person name="Murphy S.I."/>
        </authorList>
    </citation>
    <scope>NUCLEOTIDE SEQUENCE [LARGE SCALE GENOMIC DNA]</scope>
    <source>
        <strain evidence="2 3">FSL R10-2932</strain>
    </source>
</reference>
<dbReference type="AlphaFoldDB" id="A0A7X1X2N9"/>
<dbReference type="InterPro" id="IPR052344">
    <property type="entry name" value="Transposase-related"/>
</dbReference>